<dbReference type="HAMAP" id="MF_02065">
    <property type="entry name" value="MltG"/>
    <property type="match status" value="1"/>
</dbReference>
<protein>
    <recommendedName>
        <fullName evidence="7">Endolytic murein transglycosylase</fullName>
        <ecNumber evidence="7">4.2.2.29</ecNumber>
    </recommendedName>
    <alternativeName>
        <fullName evidence="7">Peptidoglycan lytic transglycosylase</fullName>
    </alternativeName>
    <alternativeName>
        <fullName evidence="7">Peptidoglycan polymerization terminase</fullName>
    </alternativeName>
</protein>
<proteinExistence type="inferred from homology"/>
<sequence length="332" mass="37209">MKRISFFLTFILILGMIFVGGGVIWWRGVTGAASTETKTTSFLIVKGASAERIGQDLLKAGLIKNRLAFKIYLQTHNLTTAIPPGEFLIPRNLKLGELVDLLLKGPTEMWVTIPEGLRREEIVERFIDGLKMEDANAQVFRSEFLEESEDWEGFLYPDTYLFPRDVGAGQVVTRLKATFESKFGKNTGSSGLTLLEVVTLASIIERETLGSEERAIVAGVYMNRLNAGWALDADATVQYAVANVKCSIIPVDCDWWPRPLTKDDLLYNSSYNTYRNPGLPPGPIANPGLLSLTAVANPQKTDYWFYIHDGEGKIHFAKTLEEHNRNIQKYLR</sequence>
<organism evidence="8 9">
    <name type="scientific">Candidatus Woesebacteria bacterium RIFOXYB1_FULL_38_16</name>
    <dbReference type="NCBI Taxonomy" id="1802538"/>
    <lineage>
        <taxon>Bacteria</taxon>
        <taxon>Candidatus Woeseibacteriota</taxon>
    </lineage>
</organism>
<feature type="transmembrane region" description="Helical" evidence="7">
    <location>
        <begin position="7"/>
        <end position="26"/>
    </location>
</feature>
<comment type="subcellular location">
    <subcellularLocation>
        <location evidence="7">Cell membrane</location>
        <topology evidence="7">Single-pass membrane protein</topology>
    </subcellularLocation>
</comment>
<evidence type="ECO:0000313" key="9">
    <source>
        <dbReference type="Proteomes" id="UP000178999"/>
    </source>
</evidence>
<dbReference type="PANTHER" id="PTHR30518">
    <property type="entry name" value="ENDOLYTIC MUREIN TRANSGLYCOSYLASE"/>
    <property type="match status" value="1"/>
</dbReference>
<dbReference type="EMBL" id="MGHY01000005">
    <property type="protein sequence ID" value="OGM80028.1"/>
    <property type="molecule type" value="Genomic_DNA"/>
</dbReference>
<dbReference type="Pfam" id="PF02618">
    <property type="entry name" value="YceG"/>
    <property type="match status" value="1"/>
</dbReference>
<dbReference type="CDD" id="cd08010">
    <property type="entry name" value="MltG_like"/>
    <property type="match status" value="1"/>
</dbReference>
<keyword evidence="1 7" id="KW-1003">Cell membrane</keyword>
<gene>
    <name evidence="7" type="primary">mltG</name>
    <name evidence="8" type="ORF">A2382_05080</name>
</gene>
<comment type="catalytic activity">
    <reaction evidence="7">
        <text>a peptidoglycan chain = a peptidoglycan chain with N-acetyl-1,6-anhydromuramyl-[peptide] at the reducing end + a peptidoglycan chain with N-acetylglucosamine at the non-reducing end.</text>
        <dbReference type="EC" id="4.2.2.29"/>
    </reaction>
</comment>
<keyword evidence="6 7" id="KW-0961">Cell wall biogenesis/degradation</keyword>
<comment type="caution">
    <text evidence="8">The sequence shown here is derived from an EMBL/GenBank/DDBJ whole genome shotgun (WGS) entry which is preliminary data.</text>
</comment>
<evidence type="ECO:0000256" key="2">
    <source>
        <dbReference type="ARBA" id="ARBA00022692"/>
    </source>
</evidence>
<evidence type="ECO:0000313" key="8">
    <source>
        <dbReference type="EMBL" id="OGM80028.1"/>
    </source>
</evidence>
<dbReference type="AlphaFoldDB" id="A0A1F8CWD5"/>
<evidence type="ECO:0000256" key="3">
    <source>
        <dbReference type="ARBA" id="ARBA00022989"/>
    </source>
</evidence>
<reference evidence="8 9" key="1">
    <citation type="journal article" date="2016" name="Nat. Commun.">
        <title>Thousands of microbial genomes shed light on interconnected biogeochemical processes in an aquifer system.</title>
        <authorList>
            <person name="Anantharaman K."/>
            <person name="Brown C.T."/>
            <person name="Hug L.A."/>
            <person name="Sharon I."/>
            <person name="Castelle C.J."/>
            <person name="Probst A.J."/>
            <person name="Thomas B.C."/>
            <person name="Singh A."/>
            <person name="Wilkins M.J."/>
            <person name="Karaoz U."/>
            <person name="Brodie E.L."/>
            <person name="Williams K.H."/>
            <person name="Hubbard S.S."/>
            <person name="Banfield J.F."/>
        </authorList>
    </citation>
    <scope>NUCLEOTIDE SEQUENCE [LARGE SCALE GENOMIC DNA]</scope>
</reference>
<keyword evidence="3 7" id="KW-1133">Transmembrane helix</keyword>
<dbReference type="NCBIfam" id="TIGR00247">
    <property type="entry name" value="endolytic transglycosylase MltG"/>
    <property type="match status" value="1"/>
</dbReference>
<evidence type="ECO:0000256" key="1">
    <source>
        <dbReference type="ARBA" id="ARBA00022475"/>
    </source>
</evidence>
<evidence type="ECO:0000256" key="7">
    <source>
        <dbReference type="HAMAP-Rule" id="MF_02065"/>
    </source>
</evidence>
<dbReference type="Gene3D" id="3.30.160.60">
    <property type="entry name" value="Classic Zinc Finger"/>
    <property type="match status" value="1"/>
</dbReference>
<dbReference type="EC" id="4.2.2.29" evidence="7"/>
<dbReference type="GO" id="GO:0071555">
    <property type="term" value="P:cell wall organization"/>
    <property type="evidence" value="ECO:0007669"/>
    <property type="project" value="UniProtKB-KW"/>
</dbReference>
<evidence type="ECO:0000256" key="4">
    <source>
        <dbReference type="ARBA" id="ARBA00023136"/>
    </source>
</evidence>
<dbReference type="GO" id="GO:0005886">
    <property type="term" value="C:plasma membrane"/>
    <property type="evidence" value="ECO:0007669"/>
    <property type="project" value="UniProtKB-SubCell"/>
</dbReference>
<evidence type="ECO:0000256" key="5">
    <source>
        <dbReference type="ARBA" id="ARBA00023239"/>
    </source>
</evidence>
<comment type="function">
    <text evidence="7">Functions as a peptidoglycan terminase that cleaves nascent peptidoglycan strands endolytically to terminate their elongation.</text>
</comment>
<keyword evidence="4 7" id="KW-0472">Membrane</keyword>
<feature type="site" description="Important for catalytic activity" evidence="7">
    <location>
        <position position="207"/>
    </location>
</feature>
<accession>A0A1F8CWD5</accession>
<dbReference type="GO" id="GO:0008932">
    <property type="term" value="F:lytic endotransglycosylase activity"/>
    <property type="evidence" value="ECO:0007669"/>
    <property type="project" value="UniProtKB-UniRule"/>
</dbReference>
<evidence type="ECO:0000256" key="6">
    <source>
        <dbReference type="ARBA" id="ARBA00023316"/>
    </source>
</evidence>
<name>A0A1F8CWD5_9BACT</name>
<dbReference type="InterPro" id="IPR003770">
    <property type="entry name" value="MLTG-like"/>
</dbReference>
<dbReference type="STRING" id="1802538.A2382_05080"/>
<keyword evidence="2 7" id="KW-0812">Transmembrane</keyword>
<dbReference type="PANTHER" id="PTHR30518:SF2">
    <property type="entry name" value="ENDOLYTIC MUREIN TRANSGLYCOSYLASE"/>
    <property type="match status" value="1"/>
</dbReference>
<dbReference type="Proteomes" id="UP000178999">
    <property type="component" value="Unassembled WGS sequence"/>
</dbReference>
<keyword evidence="5 7" id="KW-0456">Lyase</keyword>
<comment type="similarity">
    <text evidence="7">Belongs to the transglycosylase MltG family.</text>
</comment>
<dbReference type="GO" id="GO:0009252">
    <property type="term" value="P:peptidoglycan biosynthetic process"/>
    <property type="evidence" value="ECO:0007669"/>
    <property type="project" value="UniProtKB-UniRule"/>
</dbReference>
<dbReference type="Gene3D" id="3.30.1490.480">
    <property type="entry name" value="Endolytic murein transglycosylase"/>
    <property type="match status" value="1"/>
</dbReference>